<feature type="transmembrane region" description="Helical" evidence="5">
    <location>
        <begin position="372"/>
        <end position="391"/>
    </location>
</feature>
<organism evidence="6 7">
    <name type="scientific">Candida oxycetoniae</name>
    <dbReference type="NCBI Taxonomy" id="497107"/>
    <lineage>
        <taxon>Eukaryota</taxon>
        <taxon>Fungi</taxon>
        <taxon>Dikarya</taxon>
        <taxon>Ascomycota</taxon>
        <taxon>Saccharomycotina</taxon>
        <taxon>Pichiomycetes</taxon>
        <taxon>Debaryomycetaceae</taxon>
        <taxon>Candida/Lodderomyces clade</taxon>
        <taxon>Candida</taxon>
    </lineage>
</organism>
<evidence type="ECO:0000256" key="1">
    <source>
        <dbReference type="ARBA" id="ARBA00004141"/>
    </source>
</evidence>
<dbReference type="EMBL" id="JAHUZD010000025">
    <property type="protein sequence ID" value="KAI3406231.2"/>
    <property type="molecule type" value="Genomic_DNA"/>
</dbReference>
<gene>
    <name evidence="6" type="ORF">KGF56_001073</name>
</gene>
<accession>A0AAI9SZT6</accession>
<dbReference type="Pfam" id="PF04172">
    <property type="entry name" value="LrgB"/>
    <property type="match status" value="1"/>
</dbReference>
<feature type="transmembrane region" description="Helical" evidence="5">
    <location>
        <begin position="426"/>
        <end position="447"/>
    </location>
</feature>
<feature type="transmembrane region" description="Helical" evidence="5">
    <location>
        <begin position="244"/>
        <end position="263"/>
    </location>
</feature>
<feature type="transmembrane region" description="Helical" evidence="5">
    <location>
        <begin position="459"/>
        <end position="478"/>
    </location>
</feature>
<protein>
    <recommendedName>
        <fullName evidence="8">LrgB-like protein</fullName>
    </recommendedName>
</protein>
<proteinExistence type="predicted"/>
<dbReference type="InterPro" id="IPR007300">
    <property type="entry name" value="CidB/LrgB"/>
</dbReference>
<evidence type="ECO:0000256" key="2">
    <source>
        <dbReference type="ARBA" id="ARBA00022692"/>
    </source>
</evidence>
<dbReference type="PANTHER" id="PTHR30249:SF0">
    <property type="entry name" value="PLASTIDAL GLYCOLATE_GLYCERATE TRANSLOCATOR 1, CHLOROPLASTIC"/>
    <property type="match status" value="1"/>
</dbReference>
<keyword evidence="4 5" id="KW-0472">Membrane</keyword>
<keyword evidence="3 5" id="KW-1133">Transmembrane helix</keyword>
<dbReference type="PANTHER" id="PTHR30249">
    <property type="entry name" value="PUTATIVE SEROTONIN TRANSPORTER"/>
    <property type="match status" value="1"/>
</dbReference>
<feature type="transmembrane region" description="Helical" evidence="5">
    <location>
        <begin position="54"/>
        <end position="80"/>
    </location>
</feature>
<reference evidence="6" key="1">
    <citation type="journal article" date="2022" name="DNA Res.">
        <title>Genome analysis of five recently described species of the CUG-Ser clade uncovers Candida theae as a new hybrid lineage with pathogenic potential in the Candida parapsilosis species complex.</title>
        <authorList>
            <person name="Mixao V."/>
            <person name="Del Olmo V."/>
            <person name="Hegedusova E."/>
            <person name="Saus E."/>
            <person name="Pryszcz L."/>
            <person name="Cillingova A."/>
            <person name="Nosek J."/>
            <person name="Gabaldon T."/>
        </authorList>
    </citation>
    <scope>NUCLEOTIDE SEQUENCE</scope>
    <source>
        <strain evidence="6">CBS 10844</strain>
    </source>
</reference>
<feature type="transmembrane region" description="Helical" evidence="5">
    <location>
        <begin position="219"/>
        <end position="238"/>
    </location>
</feature>
<evidence type="ECO:0000256" key="5">
    <source>
        <dbReference type="SAM" id="Phobius"/>
    </source>
</evidence>
<sequence length="620" mass="70377">MMVLSCSNWILTNYLCLIKPPMNFTLKWINVFFIPSFIILPLSDHITIIECMKIASVFVFGMIVLILVNIYFIAFLKFVYGNLGVFKEEKAEFEKEEELESELELESIQGNNSIRDDVTTIDVNSLRSVQTTPALSLSPPPLPPRDSTLLNKNPFLLEPERIYHKTHHVENNTSYPSLQQHRYQQSSRHSISSKTSSNKETVALESTEVSPITSFITRYIDWILYIFLFLVSLPFYYIPSIHTFLPYHLSLTILAYYIAVLIPQYYPKTKKFAHPILVSTAIILFTCFIGSLIYHHEPRGFLEDLRFYKTGKNYLNLFNGQEAMNNKNKEFTSTPQWPGCGDFLSSLMDVSIVALSLPMFTHRRDFIKNFWILMPTILVSAGATFFIYPIVCHALGIQPQRSIGFIGRSVTLALGTPLIESLGGSVSLMAVCTILSGICGVLINEPLFKFFRVAKEDYLTRGVTMGLNCGAIATAHLLNIDPRAASTSSLSFTVFGTVMIIMAAIGSIRQLINELATLSPLASYDTIEQSERVEHRTATDTIEQREIVEHRTATDTIEQREIVEHRTATDTIEQREIVEHRTATDTIEQREIVEHRTATDTIEQREIVEHRTATDTIDTI</sequence>
<dbReference type="GeneID" id="73378690"/>
<evidence type="ECO:0000256" key="4">
    <source>
        <dbReference type="ARBA" id="ARBA00023136"/>
    </source>
</evidence>
<keyword evidence="7" id="KW-1185">Reference proteome</keyword>
<dbReference type="Proteomes" id="UP001202479">
    <property type="component" value="Unassembled WGS sequence"/>
</dbReference>
<dbReference type="GO" id="GO:0016020">
    <property type="term" value="C:membrane"/>
    <property type="evidence" value="ECO:0007669"/>
    <property type="project" value="UniProtKB-SubCell"/>
</dbReference>
<feature type="transmembrane region" description="Helical" evidence="5">
    <location>
        <begin position="275"/>
        <end position="294"/>
    </location>
</feature>
<comment type="caution">
    <text evidence="6">The sequence shown here is derived from an EMBL/GenBank/DDBJ whole genome shotgun (WGS) entry which is preliminary data.</text>
</comment>
<keyword evidence="2 5" id="KW-0812">Transmembrane</keyword>
<dbReference type="AlphaFoldDB" id="A0AAI9SZT6"/>
<feature type="transmembrane region" description="Helical" evidence="5">
    <location>
        <begin position="28"/>
        <end position="48"/>
    </location>
</feature>
<evidence type="ECO:0000256" key="3">
    <source>
        <dbReference type="ARBA" id="ARBA00022989"/>
    </source>
</evidence>
<name>A0AAI9SZT6_9ASCO</name>
<evidence type="ECO:0000313" key="6">
    <source>
        <dbReference type="EMBL" id="KAI3406231.2"/>
    </source>
</evidence>
<dbReference type="RefSeq" id="XP_049181976.1">
    <property type="nucleotide sequence ID" value="XM_049322157.1"/>
</dbReference>
<evidence type="ECO:0000313" key="7">
    <source>
        <dbReference type="Proteomes" id="UP001202479"/>
    </source>
</evidence>
<comment type="subcellular location">
    <subcellularLocation>
        <location evidence="1">Membrane</location>
        <topology evidence="1">Multi-pass membrane protein</topology>
    </subcellularLocation>
</comment>
<evidence type="ECO:0008006" key="8">
    <source>
        <dbReference type="Google" id="ProtNLM"/>
    </source>
</evidence>
<feature type="transmembrane region" description="Helical" evidence="5">
    <location>
        <begin position="490"/>
        <end position="508"/>
    </location>
</feature>